<protein>
    <submittedName>
        <fullName evidence="3">Uncharacterized protein</fullName>
    </submittedName>
</protein>
<dbReference type="RefSeq" id="WP_237977524.1">
    <property type="nucleotide sequence ID" value="NZ_JAKNCT010000001.1"/>
</dbReference>
<dbReference type="Proteomes" id="UP001297600">
    <property type="component" value="Unassembled WGS sequence"/>
</dbReference>
<evidence type="ECO:0000313" key="3">
    <source>
        <dbReference type="EMBL" id="MCG5029867.1"/>
    </source>
</evidence>
<comment type="caution">
    <text evidence="3">The sequence shown here is derived from an EMBL/GenBank/DDBJ whole genome shotgun (WGS) entry which is preliminary data.</text>
</comment>
<organism evidence="3 4">
    <name type="scientific">Mesosutterella porci</name>
    <dbReference type="NCBI Taxonomy" id="2915351"/>
    <lineage>
        <taxon>Bacteria</taxon>
        <taxon>Pseudomonadati</taxon>
        <taxon>Pseudomonadota</taxon>
        <taxon>Betaproteobacteria</taxon>
        <taxon>Burkholderiales</taxon>
        <taxon>Sutterellaceae</taxon>
        <taxon>Mesosutterella</taxon>
    </lineage>
</organism>
<evidence type="ECO:0000313" key="4">
    <source>
        <dbReference type="Proteomes" id="UP001297600"/>
    </source>
</evidence>
<sequence length="105" mass="11293">MLFIRSCTRRTALLMLLGAAASARAALPVAGTSGTPERGPARPSPARRPQPEGRAYGPRGEYVGRTDRDGRTYDSRGRYVGRADADGRVCSPEGRYVGSSRTPLR</sequence>
<keyword evidence="2" id="KW-0732">Signal</keyword>
<feature type="region of interest" description="Disordered" evidence="1">
    <location>
        <begin position="25"/>
        <end position="105"/>
    </location>
</feature>
<gene>
    <name evidence="3" type="ORF">MAF45_00140</name>
</gene>
<reference evidence="3 4" key="1">
    <citation type="submission" date="2022-02" db="EMBL/GenBank/DDBJ databases">
        <title>Mesosutterella porci, a novel member of the family Sutterellaceae from pig feces.</title>
        <authorList>
            <person name="Wylensek D."/>
            <person name="Clavel T."/>
        </authorList>
    </citation>
    <scope>NUCLEOTIDE SEQUENCE [LARGE SCALE GENOMIC DNA]</scope>
    <source>
        <strain evidence="4">oilRF-744-wt-GAM-9</strain>
    </source>
</reference>
<accession>A0ABS9MMV9</accession>
<evidence type="ECO:0000256" key="1">
    <source>
        <dbReference type="SAM" id="MobiDB-lite"/>
    </source>
</evidence>
<feature type="signal peptide" evidence="2">
    <location>
        <begin position="1"/>
        <end position="25"/>
    </location>
</feature>
<feature type="compositionally biased region" description="Basic and acidic residues" evidence="1">
    <location>
        <begin position="62"/>
        <end position="87"/>
    </location>
</feature>
<keyword evidence="4" id="KW-1185">Reference proteome</keyword>
<evidence type="ECO:0000256" key="2">
    <source>
        <dbReference type="SAM" id="SignalP"/>
    </source>
</evidence>
<dbReference type="EMBL" id="JAKNCT010000001">
    <property type="protein sequence ID" value="MCG5029867.1"/>
    <property type="molecule type" value="Genomic_DNA"/>
</dbReference>
<proteinExistence type="predicted"/>
<feature type="chain" id="PRO_5047410228" evidence="2">
    <location>
        <begin position="26"/>
        <end position="105"/>
    </location>
</feature>
<name>A0ABS9MMV9_9BURK</name>